<reference evidence="4" key="2">
    <citation type="submission" date="2020-09" db="EMBL/GenBank/DDBJ databases">
        <authorList>
            <person name="Sun Q."/>
            <person name="Zhou Y."/>
        </authorList>
    </citation>
    <scope>NUCLEOTIDE SEQUENCE</scope>
    <source>
        <strain evidence="4">CGMCC 1.12195</strain>
    </source>
</reference>
<sequence length="126" mass="14105">MTAAKSQKKIAIFDDDDDILAICEYVLSEDGWEVRTFLECDNVVETVEAFSPDVIIMDNWIPKIGGIEATRQLKASAYNQIPVIYFSANRDVKQLAEQAGAETFLAKPFDVELLKQLVNDTVARFG</sequence>
<dbReference type="SMART" id="SM00448">
    <property type="entry name" value="REC"/>
    <property type="match status" value="1"/>
</dbReference>
<keyword evidence="1 2" id="KW-0597">Phosphoprotein</keyword>
<accession>A0A917MER6</accession>
<evidence type="ECO:0000313" key="5">
    <source>
        <dbReference type="Proteomes" id="UP000660862"/>
    </source>
</evidence>
<gene>
    <name evidence="4" type="ORF">GCM10007415_41710</name>
</gene>
<name>A0A917MER6_9SPHI</name>
<dbReference type="RefSeq" id="WP_188508063.1">
    <property type="nucleotide sequence ID" value="NZ_BMER01000006.1"/>
</dbReference>
<evidence type="ECO:0000259" key="3">
    <source>
        <dbReference type="PROSITE" id="PS50110"/>
    </source>
</evidence>
<dbReference type="InterPro" id="IPR001789">
    <property type="entry name" value="Sig_transdc_resp-reg_receiver"/>
</dbReference>
<dbReference type="SUPFAM" id="SSF52172">
    <property type="entry name" value="CheY-like"/>
    <property type="match status" value="1"/>
</dbReference>
<feature type="modified residue" description="4-aspartylphosphate" evidence="2">
    <location>
        <position position="58"/>
    </location>
</feature>
<dbReference type="PANTHER" id="PTHR44591">
    <property type="entry name" value="STRESS RESPONSE REGULATOR PROTEIN 1"/>
    <property type="match status" value="1"/>
</dbReference>
<comment type="caution">
    <text evidence="4">The sequence shown here is derived from an EMBL/GenBank/DDBJ whole genome shotgun (WGS) entry which is preliminary data.</text>
</comment>
<evidence type="ECO:0000256" key="1">
    <source>
        <dbReference type="ARBA" id="ARBA00022553"/>
    </source>
</evidence>
<dbReference type="Pfam" id="PF00072">
    <property type="entry name" value="Response_reg"/>
    <property type="match status" value="1"/>
</dbReference>
<keyword evidence="5" id="KW-1185">Reference proteome</keyword>
<evidence type="ECO:0000313" key="4">
    <source>
        <dbReference type="EMBL" id="GGH01288.1"/>
    </source>
</evidence>
<feature type="domain" description="Response regulatory" evidence="3">
    <location>
        <begin position="9"/>
        <end position="122"/>
    </location>
</feature>
<dbReference type="InterPro" id="IPR011006">
    <property type="entry name" value="CheY-like_superfamily"/>
</dbReference>
<protein>
    <recommendedName>
        <fullName evidence="3">Response regulatory domain-containing protein</fullName>
    </recommendedName>
</protein>
<dbReference type="GO" id="GO:0000160">
    <property type="term" value="P:phosphorelay signal transduction system"/>
    <property type="evidence" value="ECO:0007669"/>
    <property type="project" value="InterPro"/>
</dbReference>
<reference evidence="4" key="1">
    <citation type="journal article" date="2014" name="Int. J. Syst. Evol. Microbiol.">
        <title>Complete genome sequence of Corynebacterium casei LMG S-19264T (=DSM 44701T), isolated from a smear-ripened cheese.</title>
        <authorList>
            <consortium name="US DOE Joint Genome Institute (JGI-PGF)"/>
            <person name="Walter F."/>
            <person name="Albersmeier A."/>
            <person name="Kalinowski J."/>
            <person name="Ruckert C."/>
        </authorList>
    </citation>
    <scope>NUCLEOTIDE SEQUENCE</scope>
    <source>
        <strain evidence="4">CGMCC 1.12195</strain>
    </source>
</reference>
<dbReference type="Gene3D" id="3.40.50.2300">
    <property type="match status" value="1"/>
</dbReference>
<dbReference type="AlphaFoldDB" id="A0A917MER6"/>
<evidence type="ECO:0000256" key="2">
    <source>
        <dbReference type="PROSITE-ProRule" id="PRU00169"/>
    </source>
</evidence>
<organism evidence="4 5">
    <name type="scientific">Parapedobacter pyrenivorans</name>
    <dbReference type="NCBI Taxonomy" id="1305674"/>
    <lineage>
        <taxon>Bacteria</taxon>
        <taxon>Pseudomonadati</taxon>
        <taxon>Bacteroidota</taxon>
        <taxon>Sphingobacteriia</taxon>
        <taxon>Sphingobacteriales</taxon>
        <taxon>Sphingobacteriaceae</taxon>
        <taxon>Parapedobacter</taxon>
    </lineage>
</organism>
<dbReference type="Proteomes" id="UP000660862">
    <property type="component" value="Unassembled WGS sequence"/>
</dbReference>
<dbReference type="PANTHER" id="PTHR44591:SF3">
    <property type="entry name" value="RESPONSE REGULATORY DOMAIN-CONTAINING PROTEIN"/>
    <property type="match status" value="1"/>
</dbReference>
<proteinExistence type="predicted"/>
<dbReference type="PROSITE" id="PS50110">
    <property type="entry name" value="RESPONSE_REGULATORY"/>
    <property type="match status" value="1"/>
</dbReference>
<dbReference type="EMBL" id="BMER01000006">
    <property type="protein sequence ID" value="GGH01288.1"/>
    <property type="molecule type" value="Genomic_DNA"/>
</dbReference>
<dbReference type="InterPro" id="IPR050595">
    <property type="entry name" value="Bact_response_regulator"/>
</dbReference>